<proteinExistence type="predicted"/>
<evidence type="ECO:0000256" key="1">
    <source>
        <dbReference type="SAM" id="MobiDB-lite"/>
    </source>
</evidence>
<protein>
    <submittedName>
        <fullName evidence="3">Uncharacterized protein</fullName>
    </submittedName>
</protein>
<name>A0ABT8MY49_9BACL</name>
<feature type="region of interest" description="Disordered" evidence="1">
    <location>
        <begin position="57"/>
        <end position="131"/>
    </location>
</feature>
<feature type="signal peptide" evidence="2">
    <location>
        <begin position="1"/>
        <end position="30"/>
    </location>
</feature>
<comment type="caution">
    <text evidence="3">The sequence shown here is derived from an EMBL/GenBank/DDBJ whole genome shotgun (WGS) entry which is preliminary data.</text>
</comment>
<dbReference type="RefSeq" id="WP_301722473.1">
    <property type="nucleotide sequence ID" value="NZ_JAUJWV010000001.1"/>
</dbReference>
<sequence length="298" mass="33240">MSIKRNMHWKNSQLLLAALSLGIVSGCAFSTQENALAATPDITTTARELADPIGTEVAIQEQNHPTGVIPSPRKKSNSNQKYYDAPGKNTSPKSQSPTQQSPAQKQLSSPEKPSEESDGTKSEVPAPACPDPNTSMSDFDFFMTYTHPAIAYFSNKFSRIWETYWGDLFQEGRIAKYQRGPDYVASMEVLILEYEELRRYVRSMVFQDSTENIRHLYDFEFSADSAIKLRTAAAEKLLAALQTGDGTLTSPEVAEIEGDLRQMLTWADYEAGQLLTAYLNYIGPWVIPGSNTESYITY</sequence>
<gene>
    <name evidence="3" type="ORF">QWY14_02150</name>
</gene>
<organism evidence="3 4">
    <name type="scientific">Planococcus shixiaomingii</name>
    <dbReference type="NCBI Taxonomy" id="3058393"/>
    <lineage>
        <taxon>Bacteria</taxon>
        <taxon>Bacillati</taxon>
        <taxon>Bacillota</taxon>
        <taxon>Bacilli</taxon>
        <taxon>Bacillales</taxon>
        <taxon>Caryophanaceae</taxon>
        <taxon>Planococcus</taxon>
    </lineage>
</organism>
<keyword evidence="2" id="KW-0732">Signal</keyword>
<dbReference type="EMBL" id="JAUJWV010000001">
    <property type="protein sequence ID" value="MDN7240569.1"/>
    <property type="molecule type" value="Genomic_DNA"/>
</dbReference>
<keyword evidence="4" id="KW-1185">Reference proteome</keyword>
<evidence type="ECO:0000256" key="2">
    <source>
        <dbReference type="SAM" id="SignalP"/>
    </source>
</evidence>
<dbReference type="Proteomes" id="UP001172055">
    <property type="component" value="Unassembled WGS sequence"/>
</dbReference>
<evidence type="ECO:0000313" key="3">
    <source>
        <dbReference type="EMBL" id="MDN7240569.1"/>
    </source>
</evidence>
<feature type="chain" id="PRO_5047296115" evidence="2">
    <location>
        <begin position="31"/>
        <end position="298"/>
    </location>
</feature>
<feature type="compositionally biased region" description="Basic and acidic residues" evidence="1">
    <location>
        <begin position="112"/>
        <end position="121"/>
    </location>
</feature>
<evidence type="ECO:0000313" key="4">
    <source>
        <dbReference type="Proteomes" id="UP001172055"/>
    </source>
</evidence>
<reference evidence="3 4" key="1">
    <citation type="submission" date="2023-06" db="EMBL/GenBank/DDBJ databases">
        <title>Novel species in genus Planococcus.</title>
        <authorList>
            <person name="Ning S."/>
        </authorList>
    </citation>
    <scope>NUCLEOTIDE SEQUENCE [LARGE SCALE GENOMIC DNA]</scope>
    <source>
        <strain evidence="3 4">N028</strain>
    </source>
</reference>
<accession>A0ABT8MY49</accession>
<feature type="compositionally biased region" description="Low complexity" evidence="1">
    <location>
        <begin position="90"/>
        <end position="106"/>
    </location>
</feature>
<dbReference type="PROSITE" id="PS51257">
    <property type="entry name" value="PROKAR_LIPOPROTEIN"/>
    <property type="match status" value="1"/>
</dbReference>